<evidence type="ECO:0000313" key="9">
    <source>
        <dbReference type="Proteomes" id="UP000282028"/>
    </source>
</evidence>
<protein>
    <recommendedName>
        <fullName evidence="2">precorrin-2 dehydrogenase</fullName>
        <ecNumber evidence="2">1.3.1.76</ecNumber>
    </recommendedName>
</protein>
<evidence type="ECO:0000259" key="7">
    <source>
        <dbReference type="Pfam" id="PF14824"/>
    </source>
</evidence>
<keyword evidence="5" id="KW-0627">Porphyrin biosynthesis</keyword>
<feature type="domain" description="Siroheme synthase central" evidence="7">
    <location>
        <begin position="118"/>
        <end position="143"/>
    </location>
</feature>
<proteinExistence type="predicted"/>
<dbReference type="Pfam" id="PF13241">
    <property type="entry name" value="NAD_binding_7"/>
    <property type="match status" value="1"/>
</dbReference>
<gene>
    <name evidence="8" type="ORF">EDM52_20375</name>
</gene>
<keyword evidence="3" id="KW-0560">Oxidoreductase</keyword>
<dbReference type="PANTHER" id="PTHR35330:SF1">
    <property type="entry name" value="SIROHEME BIOSYNTHESIS PROTEIN MET8"/>
    <property type="match status" value="1"/>
</dbReference>
<dbReference type="Gene3D" id="1.10.8.610">
    <property type="entry name" value="SirC, precorrin-2 dehydrogenase, C-terminal helical domain-like"/>
    <property type="match status" value="1"/>
</dbReference>
<sequence length="215" mass="24336">MSYYPMFVNLAGKACLVVGAGKVAERKIASLLAAGARVTVVGQTATADIQKWCQEEKVTLYLRAFRPEDVLEMTIIIAAASDPAVNLAVYHACQPHQWVNIVDRPDLCSFFVPAMVERGDLQVAISTGGANPGLAKKMRRQVEEWIGPEYESYTHFLKEMRQRVLSLGLPHADKQVILRELLNDRFFSWTQMGEIERRDREASELVQRYIREQPL</sequence>
<keyword evidence="9" id="KW-1185">Reference proteome</keyword>
<dbReference type="SUPFAM" id="SSF51735">
    <property type="entry name" value="NAD(P)-binding Rossmann-fold domains"/>
    <property type="match status" value="1"/>
</dbReference>
<dbReference type="Proteomes" id="UP000282028">
    <property type="component" value="Unassembled WGS sequence"/>
</dbReference>
<dbReference type="Pfam" id="PF14824">
    <property type="entry name" value="Sirohm_synth_M"/>
    <property type="match status" value="1"/>
</dbReference>
<dbReference type="SUPFAM" id="SSF75615">
    <property type="entry name" value="Siroheme synthase middle domains-like"/>
    <property type="match status" value="1"/>
</dbReference>
<comment type="caution">
    <text evidence="8">The sequence shown here is derived from an EMBL/GenBank/DDBJ whole genome shotgun (WGS) entry which is preliminary data.</text>
</comment>
<dbReference type="RefSeq" id="WP_122910779.1">
    <property type="nucleotide sequence ID" value="NZ_CBCSBE010000014.1"/>
</dbReference>
<reference evidence="8 9" key="1">
    <citation type="submission" date="2018-10" db="EMBL/GenBank/DDBJ databases">
        <title>Phylogenomics of Brevibacillus.</title>
        <authorList>
            <person name="Dunlap C."/>
        </authorList>
    </citation>
    <scope>NUCLEOTIDE SEQUENCE [LARGE SCALE GENOMIC DNA]</scope>
    <source>
        <strain evidence="8 9">JCM 12215</strain>
    </source>
</reference>
<dbReference type="InterPro" id="IPR006367">
    <property type="entry name" value="Sirohaem_synthase_N"/>
</dbReference>
<organism evidence="8 9">
    <name type="scientific">Brevibacillus invocatus</name>
    <dbReference type="NCBI Taxonomy" id="173959"/>
    <lineage>
        <taxon>Bacteria</taxon>
        <taxon>Bacillati</taxon>
        <taxon>Bacillota</taxon>
        <taxon>Bacilli</taxon>
        <taxon>Bacillales</taxon>
        <taxon>Paenibacillaceae</taxon>
        <taxon>Brevibacillus</taxon>
    </lineage>
</organism>
<dbReference type="InterPro" id="IPR036291">
    <property type="entry name" value="NAD(P)-bd_dom_sf"/>
</dbReference>
<dbReference type="OrthoDB" id="9773765at2"/>
<dbReference type="UniPathway" id="UPA00262">
    <property type="reaction ID" value="UER00222"/>
</dbReference>
<evidence type="ECO:0000256" key="2">
    <source>
        <dbReference type="ARBA" id="ARBA00012400"/>
    </source>
</evidence>
<evidence type="ECO:0000256" key="5">
    <source>
        <dbReference type="ARBA" id="ARBA00023244"/>
    </source>
</evidence>
<evidence type="ECO:0000313" key="8">
    <source>
        <dbReference type="EMBL" id="RNB68479.1"/>
    </source>
</evidence>
<dbReference type="Pfam" id="PF22440">
    <property type="entry name" value="SirC_C"/>
    <property type="match status" value="1"/>
</dbReference>
<comment type="catalytic activity">
    <reaction evidence="6">
        <text>precorrin-2 + NAD(+) = sirohydrochlorin + NADH + 2 H(+)</text>
        <dbReference type="Rhea" id="RHEA:15613"/>
        <dbReference type="ChEBI" id="CHEBI:15378"/>
        <dbReference type="ChEBI" id="CHEBI:57540"/>
        <dbReference type="ChEBI" id="CHEBI:57945"/>
        <dbReference type="ChEBI" id="CHEBI:58351"/>
        <dbReference type="ChEBI" id="CHEBI:58827"/>
        <dbReference type="EC" id="1.3.1.76"/>
    </reaction>
</comment>
<evidence type="ECO:0000256" key="1">
    <source>
        <dbReference type="ARBA" id="ARBA00005010"/>
    </source>
</evidence>
<dbReference type="PANTHER" id="PTHR35330">
    <property type="entry name" value="SIROHEME BIOSYNTHESIS PROTEIN MET8"/>
    <property type="match status" value="1"/>
</dbReference>
<evidence type="ECO:0000256" key="3">
    <source>
        <dbReference type="ARBA" id="ARBA00023002"/>
    </source>
</evidence>
<dbReference type="GO" id="GO:0019354">
    <property type="term" value="P:siroheme biosynthetic process"/>
    <property type="evidence" value="ECO:0007669"/>
    <property type="project" value="UniProtKB-UniPathway"/>
</dbReference>
<dbReference type="EC" id="1.3.1.76" evidence="2"/>
<dbReference type="Gene3D" id="3.40.50.720">
    <property type="entry name" value="NAD(P)-binding Rossmann-like Domain"/>
    <property type="match status" value="1"/>
</dbReference>
<dbReference type="GO" id="GO:0043115">
    <property type="term" value="F:precorrin-2 dehydrogenase activity"/>
    <property type="evidence" value="ECO:0007669"/>
    <property type="project" value="UniProtKB-EC"/>
</dbReference>
<dbReference type="InterPro" id="IPR042518">
    <property type="entry name" value="SirC_C"/>
</dbReference>
<keyword evidence="4" id="KW-0520">NAD</keyword>
<dbReference type="InterPro" id="IPR028161">
    <property type="entry name" value="Met8-like"/>
</dbReference>
<dbReference type="EMBL" id="RHHR01000044">
    <property type="protein sequence ID" value="RNB68479.1"/>
    <property type="molecule type" value="Genomic_DNA"/>
</dbReference>
<comment type="pathway">
    <text evidence="1">Porphyrin-containing compound metabolism; siroheme biosynthesis; sirohydrochlorin from precorrin-2: step 1/1.</text>
</comment>
<dbReference type="InterPro" id="IPR028281">
    <property type="entry name" value="Sirohaem_synthase_central"/>
</dbReference>
<dbReference type="NCBIfam" id="TIGR01470">
    <property type="entry name" value="cysG_Nterm"/>
    <property type="match status" value="1"/>
</dbReference>
<evidence type="ECO:0000256" key="4">
    <source>
        <dbReference type="ARBA" id="ARBA00023027"/>
    </source>
</evidence>
<dbReference type="AlphaFoldDB" id="A0A3M8BYS9"/>
<accession>A0A3M8BYS9</accession>
<evidence type="ECO:0000256" key="6">
    <source>
        <dbReference type="ARBA" id="ARBA00047561"/>
    </source>
</evidence>
<name>A0A3M8BYS9_9BACL</name>
<dbReference type="GO" id="GO:0004325">
    <property type="term" value="F:ferrochelatase activity"/>
    <property type="evidence" value="ECO:0007669"/>
    <property type="project" value="InterPro"/>
</dbReference>